<organism evidence="2">
    <name type="scientific">Klebsiella sp. 6613</name>
    <dbReference type="NCBI Taxonomy" id="97472"/>
    <lineage>
        <taxon>Bacteria</taxon>
        <taxon>Pseudomonadati</taxon>
        <taxon>Pseudomonadota</taxon>
        <taxon>Gammaproteobacteria</taxon>
        <taxon>Enterobacterales</taxon>
        <taxon>Enterobacteriaceae</taxon>
        <taxon>Klebsiella/Raoultella group</taxon>
        <taxon>Klebsiella</taxon>
    </lineage>
</organism>
<proteinExistence type="predicted"/>
<reference evidence="2" key="1">
    <citation type="submission" date="2014-04" db="EMBL/GenBank/DDBJ databases">
        <authorList>
            <person name="Harrison E."/>
        </authorList>
    </citation>
    <scope>NUCLEOTIDE SEQUENCE</scope>
    <source>
        <strain evidence="2">6613</strain>
    </source>
</reference>
<feature type="domain" description="Glycosyltransferase 2-like" evidence="1">
    <location>
        <begin position="6"/>
        <end position="135"/>
    </location>
</feature>
<reference evidence="2" key="2">
    <citation type="journal article" date="2015" name="Sci. Rep.">
        <title>Genetic analysis of capsular polysaccharide synthesis gene clusters in 79 capsular types of Klebsiella spp.</title>
        <authorList>
            <person name="Pan Y.J."/>
            <person name="Lin T.L."/>
            <person name="Chen C.T."/>
            <person name="Chen Y.Y."/>
            <person name="Hsieh P.F."/>
            <person name="Hsu C.R."/>
            <person name="Wu M.C."/>
            <person name="Wang J.T."/>
        </authorList>
    </citation>
    <scope>NUCLEOTIDE SEQUENCE</scope>
    <source>
        <strain evidence="2">6613</strain>
    </source>
</reference>
<dbReference type="GO" id="GO:0016740">
    <property type="term" value="F:transferase activity"/>
    <property type="evidence" value="ECO:0007669"/>
    <property type="project" value="UniProtKB-KW"/>
</dbReference>
<dbReference type="Pfam" id="PF00535">
    <property type="entry name" value="Glycos_transf_2"/>
    <property type="match status" value="1"/>
</dbReference>
<dbReference type="InterPro" id="IPR029044">
    <property type="entry name" value="Nucleotide-diphossugar_trans"/>
</dbReference>
<dbReference type="PANTHER" id="PTHR43685:SF2">
    <property type="entry name" value="GLYCOSYLTRANSFERASE 2-LIKE DOMAIN-CONTAINING PROTEIN"/>
    <property type="match status" value="1"/>
</dbReference>
<name>A0A0P0YR75_9ENTR</name>
<evidence type="ECO:0000313" key="2">
    <source>
        <dbReference type="EMBL" id="BAT23509.1"/>
    </source>
</evidence>
<keyword evidence="2" id="KW-0808">Transferase</keyword>
<dbReference type="InterPro" id="IPR050834">
    <property type="entry name" value="Glycosyltransf_2"/>
</dbReference>
<evidence type="ECO:0000259" key="1">
    <source>
        <dbReference type="Pfam" id="PF00535"/>
    </source>
</evidence>
<protein>
    <submittedName>
        <fullName evidence="2">Glycosyl transferase</fullName>
    </submittedName>
</protein>
<gene>
    <name evidence="2" type="primary">wctE</name>
</gene>
<dbReference type="PANTHER" id="PTHR43685">
    <property type="entry name" value="GLYCOSYLTRANSFERASE"/>
    <property type="match status" value="1"/>
</dbReference>
<dbReference type="EMBL" id="AB924565">
    <property type="protein sequence ID" value="BAT23509.1"/>
    <property type="molecule type" value="Genomic_DNA"/>
</dbReference>
<dbReference type="CDD" id="cd00761">
    <property type="entry name" value="Glyco_tranf_GTA_type"/>
    <property type="match status" value="1"/>
</dbReference>
<accession>A0A0P0YR75</accession>
<dbReference type="InterPro" id="IPR001173">
    <property type="entry name" value="Glyco_trans_2-like"/>
</dbReference>
<dbReference type="SUPFAM" id="SSF53448">
    <property type="entry name" value="Nucleotide-diphospho-sugar transferases"/>
    <property type="match status" value="1"/>
</dbReference>
<sequence length="299" mass="34309">MSLKVSVIIPTYGRASLIGRAIESVISQKHEDIEVIIIDDNSDENISLETKKIVDSFSYHPAVKYYKNESNIGGSLSRNAGISKSEGDFIAFLDDDDYFLEDKISRQLKFLVDGGYDVTLSDMFVEDENGKRLEKIHSAQCAGIGDFIVRGVALTPMIIARRDCVLDVGMFDDTPRFQDHIFMLKLLKHQARVGVLNEPLAVHYEHSGHRITNSDKSFSGYMLRMKMEETLFPFLSTNELSSAKFKHATLKSKIITDQKNTFAGVIYLLKKIHLIRTYYDFNLFFRNLVRNIFFRNYRF</sequence>
<dbReference type="Gene3D" id="3.90.550.10">
    <property type="entry name" value="Spore Coat Polysaccharide Biosynthesis Protein SpsA, Chain A"/>
    <property type="match status" value="1"/>
</dbReference>
<dbReference type="AlphaFoldDB" id="A0A0P0YR75"/>